<sequence>MVVAGKANHRGFGYVRRLPSRRFQASYVGPDLVRHTGLETFAAKLDAEAWLGGEQRRLATETWVAPSLRTAEAWLGGEQRRLATETWVAPSLRTAEALVVVVPVTVGEYAASWLARRDLKPRARVHYQSLLDRQILPTFGRKTLAQVTPRQVADWHHTLDESRPTLRAHAYGLLKAMFNSAVAEDECTVNPCRVRGASATKRVAAVRPASLEELGWLVAAMPARYRVMTLLAAWCALRFGELTELRRKDVDLTTGVLRVRRGVARADGVIVVGTPKSDAGKRDVAIPPHIIGLLTDHLDQLQDRGQNALLFPSAGDPTKHLAPATLYRVFYTARVAAGRPDLRWHDLRHTGAVLAAATGATLAELMSRLGHSSPAAAMR</sequence>
<dbReference type="Pfam" id="PF14659">
    <property type="entry name" value="Phage_int_SAM_3"/>
    <property type="match status" value="1"/>
</dbReference>
<dbReference type="InterPro" id="IPR013762">
    <property type="entry name" value="Integrase-like_cat_sf"/>
</dbReference>
<dbReference type="EMBL" id="CP110615">
    <property type="protein sequence ID" value="UZJ26080.1"/>
    <property type="molecule type" value="Genomic_DNA"/>
</dbReference>
<dbReference type="PROSITE" id="PS51898">
    <property type="entry name" value="TYR_RECOMBINASE"/>
    <property type="match status" value="1"/>
</dbReference>
<evidence type="ECO:0000256" key="1">
    <source>
        <dbReference type="ARBA" id="ARBA00008857"/>
    </source>
</evidence>
<dbReference type="CDD" id="cd00397">
    <property type="entry name" value="DNA_BRE_C"/>
    <property type="match status" value="1"/>
</dbReference>
<dbReference type="InterPro" id="IPR011010">
    <property type="entry name" value="DNA_brk_join_enz"/>
</dbReference>
<evidence type="ECO:0000313" key="7">
    <source>
        <dbReference type="Proteomes" id="UP001164965"/>
    </source>
</evidence>
<name>A0ABY6P350_9NOCA</name>
<evidence type="ECO:0000256" key="2">
    <source>
        <dbReference type="ARBA" id="ARBA00022908"/>
    </source>
</evidence>
<reference evidence="6" key="1">
    <citation type="submission" date="2022-10" db="EMBL/GenBank/DDBJ databases">
        <title>Rhodococcus sp.75.</title>
        <authorList>
            <person name="Sun M."/>
        </authorList>
    </citation>
    <scope>NUCLEOTIDE SEQUENCE</scope>
    <source>
        <strain evidence="6">75</strain>
    </source>
</reference>
<evidence type="ECO:0000256" key="4">
    <source>
        <dbReference type="ARBA" id="ARBA00023172"/>
    </source>
</evidence>
<dbReference type="Pfam" id="PF26003">
    <property type="entry name" value="Integrase_N_phage"/>
    <property type="match status" value="1"/>
</dbReference>
<evidence type="ECO:0000256" key="3">
    <source>
        <dbReference type="ARBA" id="ARBA00023125"/>
    </source>
</evidence>
<gene>
    <name evidence="6" type="ORF">RHODO2019_06520</name>
</gene>
<dbReference type="InterPro" id="IPR002104">
    <property type="entry name" value="Integrase_catalytic"/>
</dbReference>
<dbReference type="PANTHER" id="PTHR30629:SF2">
    <property type="entry name" value="PROPHAGE INTEGRASE INTS-RELATED"/>
    <property type="match status" value="1"/>
</dbReference>
<dbReference type="Proteomes" id="UP001164965">
    <property type="component" value="Chromosome"/>
</dbReference>
<dbReference type="Gene3D" id="1.10.150.130">
    <property type="match status" value="1"/>
</dbReference>
<accession>A0ABY6P350</accession>
<protein>
    <submittedName>
        <fullName evidence="6">Site-specific integrase</fullName>
    </submittedName>
</protein>
<proteinExistence type="inferred from homology"/>
<keyword evidence="7" id="KW-1185">Reference proteome</keyword>
<evidence type="ECO:0000313" key="6">
    <source>
        <dbReference type="EMBL" id="UZJ26080.1"/>
    </source>
</evidence>
<dbReference type="Gene3D" id="1.10.443.10">
    <property type="entry name" value="Intergrase catalytic core"/>
    <property type="match status" value="1"/>
</dbReference>
<keyword evidence="3" id="KW-0238">DNA-binding</keyword>
<comment type="similarity">
    <text evidence="1">Belongs to the 'phage' integrase family.</text>
</comment>
<dbReference type="Pfam" id="PF00589">
    <property type="entry name" value="Phage_integrase"/>
    <property type="match status" value="1"/>
</dbReference>
<keyword evidence="4" id="KW-0233">DNA recombination</keyword>
<dbReference type="InterPro" id="IPR004107">
    <property type="entry name" value="Integrase_SAM-like_N"/>
</dbReference>
<dbReference type="SUPFAM" id="SSF56349">
    <property type="entry name" value="DNA breaking-rejoining enzymes"/>
    <property type="match status" value="1"/>
</dbReference>
<organism evidence="6 7">
    <name type="scientific">Rhodococcus antarcticus</name>
    <dbReference type="NCBI Taxonomy" id="2987751"/>
    <lineage>
        <taxon>Bacteria</taxon>
        <taxon>Bacillati</taxon>
        <taxon>Actinomycetota</taxon>
        <taxon>Actinomycetes</taxon>
        <taxon>Mycobacteriales</taxon>
        <taxon>Nocardiaceae</taxon>
        <taxon>Rhodococcus</taxon>
    </lineage>
</organism>
<dbReference type="InterPro" id="IPR058717">
    <property type="entry name" value="Phage_L5_Integrase_N"/>
</dbReference>
<dbReference type="InterPro" id="IPR010998">
    <property type="entry name" value="Integrase_recombinase_N"/>
</dbReference>
<dbReference type="RefSeq" id="WP_265384184.1">
    <property type="nucleotide sequence ID" value="NZ_CP110615.1"/>
</dbReference>
<dbReference type="InterPro" id="IPR050808">
    <property type="entry name" value="Phage_Integrase"/>
</dbReference>
<keyword evidence="2" id="KW-0229">DNA integration</keyword>
<evidence type="ECO:0000259" key="5">
    <source>
        <dbReference type="PROSITE" id="PS51898"/>
    </source>
</evidence>
<feature type="domain" description="Tyr recombinase" evidence="5">
    <location>
        <begin position="204"/>
        <end position="379"/>
    </location>
</feature>
<dbReference type="PANTHER" id="PTHR30629">
    <property type="entry name" value="PROPHAGE INTEGRASE"/>
    <property type="match status" value="1"/>
</dbReference>